<dbReference type="PANTHER" id="PTHR43819">
    <property type="entry name" value="ARCHAEAL-TYPE GLUTAMATE SYNTHASE [NADPH]"/>
    <property type="match status" value="1"/>
</dbReference>
<evidence type="ECO:0000256" key="3">
    <source>
        <dbReference type="SAM" id="Phobius"/>
    </source>
</evidence>
<evidence type="ECO:0000313" key="6">
    <source>
        <dbReference type="Proteomes" id="UP000199167"/>
    </source>
</evidence>
<name>A0A1I0RIY9_9RHOB</name>
<dbReference type="InterPro" id="IPR013785">
    <property type="entry name" value="Aldolase_TIM"/>
</dbReference>
<evidence type="ECO:0000259" key="4">
    <source>
        <dbReference type="Pfam" id="PF01645"/>
    </source>
</evidence>
<dbReference type="GO" id="GO:0015930">
    <property type="term" value="F:glutamate synthase activity"/>
    <property type="evidence" value="ECO:0007669"/>
    <property type="project" value="InterPro"/>
</dbReference>
<evidence type="ECO:0000256" key="1">
    <source>
        <dbReference type="ARBA" id="ARBA00009716"/>
    </source>
</evidence>
<dbReference type="InterPro" id="IPR024188">
    <property type="entry name" value="GltB"/>
</dbReference>
<dbReference type="InterPro" id="IPR002932">
    <property type="entry name" value="Glu_synthdom"/>
</dbReference>
<accession>A0A1I0RIY9</accession>
<proteinExistence type="inferred from homology"/>
<dbReference type="EMBL" id="FOIZ01000002">
    <property type="protein sequence ID" value="SEW40229.1"/>
    <property type="molecule type" value="Genomic_DNA"/>
</dbReference>
<dbReference type="PANTHER" id="PTHR43819:SF1">
    <property type="entry name" value="ARCHAEAL-TYPE GLUTAMATE SYNTHASE [NADPH]"/>
    <property type="match status" value="1"/>
</dbReference>
<feature type="transmembrane region" description="Helical" evidence="3">
    <location>
        <begin position="6"/>
        <end position="34"/>
    </location>
</feature>
<dbReference type="OrthoDB" id="9758182at2"/>
<reference evidence="5 6" key="1">
    <citation type="submission" date="2016-10" db="EMBL/GenBank/DDBJ databases">
        <authorList>
            <person name="de Groot N.N."/>
        </authorList>
    </citation>
    <scope>NUCLEOTIDE SEQUENCE [LARGE SCALE GENOMIC DNA]</scope>
    <source>
        <strain evidence="5 6">DSM 17925</strain>
    </source>
</reference>
<dbReference type="Proteomes" id="UP000199167">
    <property type="component" value="Unassembled WGS sequence"/>
</dbReference>
<dbReference type="PIRSF" id="PIRSF006429">
    <property type="entry name" value="GOGAT_lg_2"/>
    <property type="match status" value="1"/>
</dbReference>
<protein>
    <submittedName>
        <fullName evidence="5">Glutamate synthase domain-containing protein 2</fullName>
    </submittedName>
</protein>
<dbReference type="CDD" id="cd02808">
    <property type="entry name" value="GltS_FMN"/>
    <property type="match status" value="1"/>
</dbReference>
<keyword evidence="3" id="KW-1133">Transmembrane helix</keyword>
<keyword evidence="3" id="KW-0812">Transmembrane</keyword>
<dbReference type="AlphaFoldDB" id="A0A1I0RIY9"/>
<dbReference type="GO" id="GO:0006537">
    <property type="term" value="P:glutamate biosynthetic process"/>
    <property type="evidence" value="ECO:0007669"/>
    <property type="project" value="InterPro"/>
</dbReference>
<dbReference type="Pfam" id="PF01645">
    <property type="entry name" value="Glu_synthase"/>
    <property type="match status" value="1"/>
</dbReference>
<evidence type="ECO:0000313" key="5">
    <source>
        <dbReference type="EMBL" id="SEW40229.1"/>
    </source>
</evidence>
<sequence>MFSDLTINIISALAVLFIVVIGLVALTVVVLFVIDKTQRADAIRRNYPVLGRFRHLFTELGEFFRQYFFAMDREELPFNRAQREWVRRAGEGESNTVAFGSTRSLSAPGTPIFVNAAFPPLDEQAAKTKPMQIGPHARKPYLATSIFNLSGMSYGAISKPAVQALSRGCKEAGIWMNTGEGGLSPYHLEGGCDIVFQMGTAKYGVRDAYGHLDDAKLRALADNPQVRMIEIKLAQGAKPGKGGILPGSKVTPEIADIRGIPEGQTSYSPNRHKEVDDFSDLLDFVDHVREVSGLPTGIKTVYGNGESFSELFALIQQRGAECAPDFITLDGGEGGTGASPMPLMDLVGVSIREALLHVARLRNEAGLKERVRLIASGKLVNPGDIAWAMCAGADFVTSARGFMFSLGCIQALKCNKNTCPTGITTHNPRFQKGLVVEEKYKRIARYAQGITEEVEIIAHSVGVTEPRLMRRKHVRIVQADGSSVPLDVIDDRYKELAAS</sequence>
<dbReference type="Gene3D" id="3.20.20.70">
    <property type="entry name" value="Aldolase class I"/>
    <property type="match status" value="1"/>
</dbReference>
<comment type="similarity">
    <text evidence="1 2">Belongs to the glutamate synthase family.</text>
</comment>
<keyword evidence="3" id="KW-0472">Membrane</keyword>
<gene>
    <name evidence="5" type="ORF">SAMN04488515_2685</name>
</gene>
<dbReference type="RefSeq" id="WP_089995689.1">
    <property type="nucleotide sequence ID" value="NZ_FOIZ01000002.1"/>
</dbReference>
<organism evidence="5 6">
    <name type="scientific">Cognatiyoonia koreensis</name>
    <dbReference type="NCBI Taxonomy" id="364200"/>
    <lineage>
        <taxon>Bacteria</taxon>
        <taxon>Pseudomonadati</taxon>
        <taxon>Pseudomonadota</taxon>
        <taxon>Alphaproteobacteria</taxon>
        <taxon>Rhodobacterales</taxon>
        <taxon>Paracoccaceae</taxon>
        <taxon>Cognatiyoonia</taxon>
    </lineage>
</organism>
<dbReference type="SUPFAM" id="SSF51395">
    <property type="entry name" value="FMN-linked oxidoreductases"/>
    <property type="match status" value="1"/>
</dbReference>
<dbReference type="STRING" id="364200.SAMN04488515_2685"/>
<feature type="domain" description="Glutamate synthase" evidence="4">
    <location>
        <begin position="132"/>
        <end position="463"/>
    </location>
</feature>
<evidence type="ECO:0000256" key="2">
    <source>
        <dbReference type="PIRNR" id="PIRNR006429"/>
    </source>
</evidence>
<keyword evidence="6" id="KW-1185">Reference proteome</keyword>